<dbReference type="InterPro" id="IPR036875">
    <property type="entry name" value="Znf_CCHC_sf"/>
</dbReference>
<dbReference type="EMBL" id="EQ999977">
    <property type="protein sequence ID" value="EEQ90419.2"/>
    <property type="molecule type" value="Genomic_DNA"/>
</dbReference>
<keyword evidence="5" id="KW-1185">Reference proteome</keyword>
<dbReference type="InterPro" id="IPR001878">
    <property type="entry name" value="Znf_CCHC"/>
</dbReference>
<organism evidence="4 5">
    <name type="scientific">Ajellomyces dermatitidis (strain ER-3 / ATCC MYA-2586)</name>
    <name type="common">Blastomyces dermatitidis</name>
    <dbReference type="NCBI Taxonomy" id="559297"/>
    <lineage>
        <taxon>Eukaryota</taxon>
        <taxon>Fungi</taxon>
        <taxon>Dikarya</taxon>
        <taxon>Ascomycota</taxon>
        <taxon>Pezizomycotina</taxon>
        <taxon>Eurotiomycetes</taxon>
        <taxon>Eurotiomycetidae</taxon>
        <taxon>Onygenales</taxon>
        <taxon>Ajellomycetaceae</taxon>
        <taxon>Blastomyces</taxon>
    </lineage>
</organism>
<dbReference type="PROSITE" id="PS50158">
    <property type="entry name" value="ZF_CCHC"/>
    <property type="match status" value="1"/>
</dbReference>
<evidence type="ECO:0000256" key="2">
    <source>
        <dbReference type="SAM" id="MobiDB-lite"/>
    </source>
</evidence>
<dbReference type="RefSeq" id="XP_045277160.1">
    <property type="nucleotide sequence ID" value="XM_045421224.1"/>
</dbReference>
<sequence>MINESNELNNKYEDLVEDAMSDNMSGSSGQSDNTSEETSTDESLISDEKTSANNAQDKEKEKVSENKDKDFTKLNRKGNNAIKTCYHCQKIGHIQTDCWLKFPEKCSTSCDKDKDKDKNVKNMSAAPVHNVMKQVFCIKEKAYASDQIEKDT</sequence>
<dbReference type="SUPFAM" id="SSF57756">
    <property type="entry name" value="Retrovirus zinc finger-like domains"/>
    <property type="match status" value="1"/>
</dbReference>
<evidence type="ECO:0000313" key="5">
    <source>
        <dbReference type="Proteomes" id="UP000002039"/>
    </source>
</evidence>
<feature type="compositionally biased region" description="Basic and acidic residues" evidence="2">
    <location>
        <begin position="46"/>
        <end position="73"/>
    </location>
</feature>
<feature type="domain" description="CCHC-type" evidence="3">
    <location>
        <begin position="85"/>
        <end position="98"/>
    </location>
</feature>
<keyword evidence="1" id="KW-0863">Zinc-finger</keyword>
<proteinExistence type="predicted"/>
<reference evidence="5" key="1">
    <citation type="journal article" date="2015" name="PLoS Genet.">
        <title>The dynamic genome and transcriptome of the human fungal pathogen Blastomyces and close relative Emmonsia.</title>
        <authorList>
            <person name="Munoz J.F."/>
            <person name="Gauthier G.M."/>
            <person name="Desjardins C.A."/>
            <person name="Gallo J.E."/>
            <person name="Holder J."/>
            <person name="Sullivan T.D."/>
            <person name="Marty A.J."/>
            <person name="Carmen J.C."/>
            <person name="Chen Z."/>
            <person name="Ding L."/>
            <person name="Gujja S."/>
            <person name="Magrini V."/>
            <person name="Misas E."/>
            <person name="Mitreva M."/>
            <person name="Priest M."/>
            <person name="Saif S."/>
            <person name="Whiston E.A."/>
            <person name="Young S."/>
            <person name="Zeng Q."/>
            <person name="Goldman W.E."/>
            <person name="Mardis E.R."/>
            <person name="Taylor J.W."/>
            <person name="McEwen J.G."/>
            <person name="Clay O.K."/>
            <person name="Klein B.S."/>
            <person name="Cuomo C.A."/>
        </authorList>
    </citation>
    <scope>NUCLEOTIDE SEQUENCE [LARGE SCALE GENOMIC DNA]</scope>
    <source>
        <strain evidence="5">ER-3 / ATCC MYA-2586</strain>
    </source>
</reference>
<gene>
    <name evidence="4" type="ORF">BDCG_05539</name>
</gene>
<evidence type="ECO:0000256" key="1">
    <source>
        <dbReference type="PROSITE-ProRule" id="PRU00047"/>
    </source>
</evidence>
<protein>
    <recommendedName>
        <fullName evidence="3">CCHC-type domain-containing protein</fullName>
    </recommendedName>
</protein>
<dbReference type="GeneID" id="69027543"/>
<keyword evidence="1" id="KW-0862">Zinc</keyword>
<evidence type="ECO:0000313" key="4">
    <source>
        <dbReference type="EMBL" id="EEQ90419.2"/>
    </source>
</evidence>
<dbReference type="SMART" id="SM00343">
    <property type="entry name" value="ZnF_C2HC"/>
    <property type="match status" value="1"/>
</dbReference>
<name>A0ABP2F180_AJEDR</name>
<feature type="region of interest" description="Disordered" evidence="2">
    <location>
        <begin position="1"/>
        <end position="74"/>
    </location>
</feature>
<dbReference type="Proteomes" id="UP000002039">
    <property type="component" value="Unassembled WGS sequence"/>
</dbReference>
<evidence type="ECO:0000259" key="3">
    <source>
        <dbReference type="PROSITE" id="PS50158"/>
    </source>
</evidence>
<dbReference type="Pfam" id="PF00098">
    <property type="entry name" value="zf-CCHC"/>
    <property type="match status" value="1"/>
</dbReference>
<feature type="compositionally biased region" description="Polar residues" evidence="2">
    <location>
        <begin position="22"/>
        <end position="33"/>
    </location>
</feature>
<keyword evidence="1" id="KW-0479">Metal-binding</keyword>
<accession>A0ABP2F180</accession>